<gene>
    <name evidence="1" type="ORF">BP5553_01168</name>
</gene>
<dbReference type="GeneID" id="43594017"/>
<evidence type="ECO:0008006" key="3">
    <source>
        <dbReference type="Google" id="ProtNLM"/>
    </source>
</evidence>
<accession>A0A370U091</accession>
<evidence type="ECO:0000313" key="2">
    <source>
        <dbReference type="Proteomes" id="UP000254866"/>
    </source>
</evidence>
<dbReference type="EMBL" id="NPIC01000001">
    <property type="protein sequence ID" value="RDL41189.1"/>
    <property type="molecule type" value="Genomic_DNA"/>
</dbReference>
<keyword evidence="2" id="KW-1185">Reference proteome</keyword>
<dbReference type="Proteomes" id="UP000254866">
    <property type="component" value="Unassembled WGS sequence"/>
</dbReference>
<evidence type="ECO:0000313" key="1">
    <source>
        <dbReference type="EMBL" id="RDL41189.1"/>
    </source>
</evidence>
<dbReference type="Gene3D" id="3.30.70.100">
    <property type="match status" value="2"/>
</dbReference>
<comment type="caution">
    <text evidence="1">The sequence shown here is derived from an EMBL/GenBank/DDBJ whole genome shotgun (WGS) entry which is preliminary data.</text>
</comment>
<dbReference type="SUPFAM" id="SSF54909">
    <property type="entry name" value="Dimeric alpha+beta barrel"/>
    <property type="match status" value="1"/>
</dbReference>
<dbReference type="RefSeq" id="XP_031873845.1">
    <property type="nucleotide sequence ID" value="XM_032009791.1"/>
</dbReference>
<name>A0A370U091_9HELO</name>
<sequence>MTVTELAILPLALIQTTSPTLAPALINKLLQTRQALISASGYHFTYYYQVEDPSIICLIGAWDSVSAHHAFIASPDNKELLALLKDDMLLSDTQERAGMRMWHLEGDIFNLKPSGGEANAGNKKDVLDAPIISLKRHSILPSKKVAFLAAFSGIKHLLESASPYQVVGGWRIDKEEIEGTEREEFCLFSGFEGVERHHELPKTTEFEEYKTIVGEVESFEFRHLNVLELDT</sequence>
<dbReference type="OrthoDB" id="3542212at2759"/>
<dbReference type="PANTHER" id="PTHR42052:SF1">
    <property type="entry name" value="ABM DOMAIN-CONTAINING PROTEIN"/>
    <property type="match status" value="1"/>
</dbReference>
<protein>
    <recommendedName>
        <fullName evidence="3">ABM domain-containing protein</fullName>
    </recommendedName>
</protein>
<proteinExistence type="predicted"/>
<dbReference type="AlphaFoldDB" id="A0A370U091"/>
<reference evidence="1 2" key="1">
    <citation type="journal article" date="2018" name="IMA Fungus">
        <title>IMA Genome-F 9: Draft genome sequence of Annulohypoxylon stygium, Aspergillus mulundensis, Berkeleyomyces basicola (syn. Thielaviopsis basicola), Ceratocystis smalleyi, two Cercospora beticola strains, Coleophoma cylindrospora, Fusarium fracticaudum, Phialophora cf. hyalina, and Morchella septimelata.</title>
        <authorList>
            <person name="Wingfield B.D."/>
            <person name="Bills G.F."/>
            <person name="Dong Y."/>
            <person name="Huang W."/>
            <person name="Nel W.J."/>
            <person name="Swalarsk-Parry B.S."/>
            <person name="Vaghefi N."/>
            <person name="Wilken P.M."/>
            <person name="An Z."/>
            <person name="de Beer Z.W."/>
            <person name="De Vos L."/>
            <person name="Chen L."/>
            <person name="Duong T.A."/>
            <person name="Gao Y."/>
            <person name="Hammerbacher A."/>
            <person name="Kikkert J.R."/>
            <person name="Li Y."/>
            <person name="Li H."/>
            <person name="Li K."/>
            <person name="Li Q."/>
            <person name="Liu X."/>
            <person name="Ma X."/>
            <person name="Naidoo K."/>
            <person name="Pethybridge S.J."/>
            <person name="Sun J."/>
            <person name="Steenkamp E.T."/>
            <person name="van der Nest M.A."/>
            <person name="van Wyk S."/>
            <person name="Wingfield M.J."/>
            <person name="Xiong C."/>
            <person name="Yue Q."/>
            <person name="Zhang X."/>
        </authorList>
    </citation>
    <scope>NUCLEOTIDE SEQUENCE [LARGE SCALE GENOMIC DNA]</scope>
    <source>
        <strain evidence="1 2">BP 5553</strain>
    </source>
</reference>
<dbReference type="InterPro" id="IPR011008">
    <property type="entry name" value="Dimeric_a/b-barrel"/>
</dbReference>
<dbReference type="PANTHER" id="PTHR42052">
    <property type="entry name" value="ABM DOMAIN-CONTAINING PROTEIN"/>
    <property type="match status" value="1"/>
</dbReference>
<organism evidence="1 2">
    <name type="scientific">Venustampulla echinocandica</name>
    <dbReference type="NCBI Taxonomy" id="2656787"/>
    <lineage>
        <taxon>Eukaryota</taxon>
        <taxon>Fungi</taxon>
        <taxon>Dikarya</taxon>
        <taxon>Ascomycota</taxon>
        <taxon>Pezizomycotina</taxon>
        <taxon>Leotiomycetes</taxon>
        <taxon>Helotiales</taxon>
        <taxon>Pleuroascaceae</taxon>
        <taxon>Venustampulla</taxon>
    </lineage>
</organism>